<accession>A0ABT7YSJ8</accession>
<comment type="similarity">
    <text evidence="1">Belongs to the AfsR/DnrI/RedD regulatory family.</text>
</comment>
<dbReference type="Pfam" id="PF13374">
    <property type="entry name" value="TPR_10"/>
    <property type="match status" value="1"/>
</dbReference>
<evidence type="ECO:0000256" key="3">
    <source>
        <dbReference type="ARBA" id="ARBA00023125"/>
    </source>
</evidence>
<feature type="domain" description="HTH cro/C1-type" evidence="7">
    <location>
        <begin position="53"/>
        <end position="108"/>
    </location>
</feature>
<feature type="domain" description="OmpR/PhoB-type" evidence="8">
    <location>
        <begin position="132"/>
        <end position="232"/>
    </location>
</feature>
<dbReference type="EMBL" id="JAUEMJ010000005">
    <property type="protein sequence ID" value="MDN3241604.1"/>
    <property type="molecule type" value="Genomic_DNA"/>
</dbReference>
<name>A0ABT7YSJ8_9ACTN</name>
<dbReference type="Gene3D" id="1.10.260.40">
    <property type="entry name" value="lambda repressor-like DNA-binding domains"/>
    <property type="match status" value="1"/>
</dbReference>
<dbReference type="SUPFAM" id="SSF48452">
    <property type="entry name" value="TPR-like"/>
    <property type="match status" value="2"/>
</dbReference>
<dbReference type="Pfam" id="PF03704">
    <property type="entry name" value="BTAD"/>
    <property type="match status" value="1"/>
</dbReference>
<evidence type="ECO:0000259" key="8">
    <source>
        <dbReference type="PROSITE" id="PS51755"/>
    </source>
</evidence>
<dbReference type="SMART" id="SM00028">
    <property type="entry name" value="TPR"/>
    <property type="match status" value="5"/>
</dbReference>
<dbReference type="PRINTS" id="PR00364">
    <property type="entry name" value="DISEASERSIST"/>
</dbReference>
<feature type="DNA-binding region" description="OmpR/PhoB-type" evidence="6">
    <location>
        <begin position="132"/>
        <end position="232"/>
    </location>
</feature>
<gene>
    <name evidence="9" type="ORF">QWI33_17910</name>
</gene>
<dbReference type="Gene3D" id="1.10.10.10">
    <property type="entry name" value="Winged helix-like DNA-binding domain superfamily/Winged helix DNA-binding domain"/>
    <property type="match status" value="1"/>
</dbReference>
<feature type="repeat" description="TPR" evidence="5">
    <location>
        <begin position="916"/>
        <end position="949"/>
    </location>
</feature>
<dbReference type="InterPro" id="IPR010982">
    <property type="entry name" value="Lambda_DNA-bd_dom_sf"/>
</dbReference>
<dbReference type="SMART" id="SM00530">
    <property type="entry name" value="HTH_XRE"/>
    <property type="match status" value="1"/>
</dbReference>
<dbReference type="SUPFAM" id="SSF46894">
    <property type="entry name" value="C-terminal effector domain of the bipartite response regulators"/>
    <property type="match status" value="1"/>
</dbReference>
<evidence type="ECO:0000313" key="10">
    <source>
        <dbReference type="Proteomes" id="UP001171902"/>
    </source>
</evidence>
<dbReference type="SUPFAM" id="SSF52540">
    <property type="entry name" value="P-loop containing nucleoside triphosphate hydrolases"/>
    <property type="match status" value="1"/>
</dbReference>
<evidence type="ECO:0000256" key="5">
    <source>
        <dbReference type="PROSITE-ProRule" id="PRU00339"/>
    </source>
</evidence>
<keyword evidence="4" id="KW-0804">Transcription</keyword>
<keyword evidence="3 6" id="KW-0238">DNA-binding</keyword>
<dbReference type="SMART" id="SM00862">
    <property type="entry name" value="Trans_reg_C"/>
    <property type="match status" value="1"/>
</dbReference>
<dbReference type="InterPro" id="IPR036388">
    <property type="entry name" value="WH-like_DNA-bd_sf"/>
</dbReference>
<dbReference type="Gene3D" id="3.40.50.300">
    <property type="entry name" value="P-loop containing nucleotide triphosphate hydrolases"/>
    <property type="match status" value="1"/>
</dbReference>
<protein>
    <submittedName>
        <fullName evidence="9">BTAD domain-containing putative transcriptional regulator</fullName>
    </submittedName>
</protein>
<dbReference type="SUPFAM" id="SSF47413">
    <property type="entry name" value="lambda repressor-like DNA-binding domains"/>
    <property type="match status" value="1"/>
</dbReference>
<dbReference type="RefSeq" id="WP_289958511.1">
    <property type="nucleotide sequence ID" value="NZ_JAUEMJ010000005.1"/>
</dbReference>
<evidence type="ECO:0000256" key="6">
    <source>
        <dbReference type="PROSITE-ProRule" id="PRU01091"/>
    </source>
</evidence>
<dbReference type="Pfam" id="PF13560">
    <property type="entry name" value="HTH_31"/>
    <property type="match status" value="1"/>
</dbReference>
<dbReference type="PANTHER" id="PTHR35807">
    <property type="entry name" value="TRANSCRIPTIONAL REGULATOR REDD-RELATED"/>
    <property type="match status" value="1"/>
</dbReference>
<dbReference type="InterPro" id="IPR002182">
    <property type="entry name" value="NB-ARC"/>
</dbReference>
<keyword evidence="10" id="KW-1185">Reference proteome</keyword>
<dbReference type="InterPro" id="IPR019734">
    <property type="entry name" value="TPR_rpt"/>
</dbReference>
<proteinExistence type="inferred from homology"/>
<dbReference type="PROSITE" id="PS50943">
    <property type="entry name" value="HTH_CROC1"/>
    <property type="match status" value="1"/>
</dbReference>
<dbReference type="PROSITE" id="PS51755">
    <property type="entry name" value="OMPR_PHOB"/>
    <property type="match status" value="1"/>
</dbReference>
<dbReference type="InterPro" id="IPR027417">
    <property type="entry name" value="P-loop_NTPase"/>
</dbReference>
<dbReference type="Gene3D" id="1.25.40.10">
    <property type="entry name" value="Tetratricopeptide repeat domain"/>
    <property type="match status" value="2"/>
</dbReference>
<organism evidence="9 10">
    <name type="scientific">Glycomyces tritici</name>
    <dbReference type="NCBI Taxonomy" id="2665176"/>
    <lineage>
        <taxon>Bacteria</taxon>
        <taxon>Bacillati</taxon>
        <taxon>Actinomycetota</taxon>
        <taxon>Actinomycetes</taxon>
        <taxon>Glycomycetales</taxon>
        <taxon>Glycomycetaceae</taxon>
        <taxon>Glycomyces</taxon>
    </lineage>
</organism>
<evidence type="ECO:0000313" key="9">
    <source>
        <dbReference type="EMBL" id="MDN3241604.1"/>
    </source>
</evidence>
<dbReference type="CDD" id="cd15831">
    <property type="entry name" value="BTAD"/>
    <property type="match status" value="1"/>
</dbReference>
<dbReference type="CDD" id="cd00093">
    <property type="entry name" value="HTH_XRE"/>
    <property type="match status" value="1"/>
</dbReference>
<dbReference type="InterPro" id="IPR001387">
    <property type="entry name" value="Cro/C1-type_HTH"/>
</dbReference>
<dbReference type="Pfam" id="PF00931">
    <property type="entry name" value="NB-ARC"/>
    <property type="match status" value="1"/>
</dbReference>
<evidence type="ECO:0000256" key="4">
    <source>
        <dbReference type="ARBA" id="ARBA00023163"/>
    </source>
</evidence>
<feature type="repeat" description="TPR" evidence="5">
    <location>
        <begin position="877"/>
        <end position="910"/>
    </location>
</feature>
<dbReference type="InterPro" id="IPR011990">
    <property type="entry name" value="TPR-like_helical_dom_sf"/>
</dbReference>
<reference evidence="9" key="1">
    <citation type="submission" date="2023-06" db="EMBL/GenBank/DDBJ databases">
        <title>Gycomyces niveus sp.nov., a novel actinomycete isolated from soil in Shouguang.</title>
        <authorList>
            <person name="Yang X."/>
            <person name="Zhao J."/>
        </authorList>
    </citation>
    <scope>NUCLEOTIDE SEQUENCE</scope>
    <source>
        <strain evidence="9">NEAU C2</strain>
    </source>
</reference>
<dbReference type="PROSITE" id="PS50005">
    <property type="entry name" value="TPR"/>
    <property type="match status" value="2"/>
</dbReference>
<evidence type="ECO:0000256" key="1">
    <source>
        <dbReference type="ARBA" id="ARBA00005820"/>
    </source>
</evidence>
<evidence type="ECO:0000259" key="7">
    <source>
        <dbReference type="PROSITE" id="PS50943"/>
    </source>
</evidence>
<sequence length="1165" mass="125043">MPRSLLGRVRGCRGRSFSSSCCNVSHVSEPLGARGRGSPASAGGAESRFGALLKAHRERLGLTQRDLAGSSSLSLAAIRDLEQGRSRQPRRDSVHRLADALQLSNQDRARFVASALGGDVYTAPTPIAPEDADRTECEAGTTLSILGPVALWHNGMPVPLTSPKLQCLLLRLALSAGDVVGREALMELLWGERRPASAANLLHAHIGRLRRLLQPDSGLVLQTAPGGYRLEVDPGRLDLARFRELASLGTAEPDPERALDHLTEAVRLWRGETDVDALRNGPLMAAVTEEYVTVLCAYASAARSLGESDQALPRLRELADRFELHEPLHTELVTSLSASGRQAEALAAFDRVRTALADQLGVDPGERLRDAHQGALRQRWSAEAHESRRRAAIRQVPAPPPDFVGRTAELDRIVATLGGHRSGVGARIIAVNGPAGIGKTALALEASGRLREAFPDGQLYADLRGASGTPLSPLEAMGRFLRALGVSGERIGADEAEAAALLRSELAERRMLLVLDNAKDGRQVSPLLPGTGGCGVLVTSRRRLTDLVGATVVDLPALPVADALALLAATAGAQRIAADPQSARQLSAACGQLPLALRIAGARLASRSAWSAADLAKRLLDESRRLAELSTGELSVLVSFQLSYQDLSEAARRAFRLCALHPGDDFTLDATAVLLDADAPETDRILGELLDANMLLQYSPDRFRCHDLLGLYAARLLAERDPAEYAADRDRYYAWHLRVATAAMEWVYPQLVRWSTCDDREAVLATHEAASAWLDTEAPALVALIERIADTEEHRHLAWQIADQLRGYFLINRQADRWLRSAEAGLRAAHDDPSAQAAMHMTRGQAMWALGRHEAAIAVYTEGARSADTGGWRQAAAYLRHNIGWVLAEQGRLAEAERSFHRAVELSDDELGHVRAVTLNGLGYVCFDQGRLTEAAEYFGAALRINQKTGREKSLLANRSNLGMVLRRLGHESAAEEHLRAALDGHRRTANLNGELAALEELSLLHTQRGRSAAAVSAAEQGYDLAVIARDRRAQAALLIALGEAHLGADAGAAAHESFGRALEIAGEYPFLETRATIGTANVLLARGDVAAARRHAERALEAARGRGYGVLEADALTAQAQCLASEDRAAAARLAAAAVTLYRAAGAAPMAARVEAEYARPGSV</sequence>
<dbReference type="Pfam" id="PF13424">
    <property type="entry name" value="TPR_12"/>
    <property type="match status" value="1"/>
</dbReference>
<dbReference type="Proteomes" id="UP001171902">
    <property type="component" value="Unassembled WGS sequence"/>
</dbReference>
<keyword evidence="5" id="KW-0802">TPR repeat</keyword>
<dbReference type="SMART" id="SM01043">
    <property type="entry name" value="BTAD"/>
    <property type="match status" value="1"/>
</dbReference>
<dbReference type="InterPro" id="IPR005158">
    <property type="entry name" value="BTAD"/>
</dbReference>
<dbReference type="InterPro" id="IPR016032">
    <property type="entry name" value="Sig_transdc_resp-reg_C-effctor"/>
</dbReference>
<evidence type="ECO:0000256" key="2">
    <source>
        <dbReference type="ARBA" id="ARBA00023015"/>
    </source>
</evidence>
<dbReference type="InterPro" id="IPR001867">
    <property type="entry name" value="OmpR/PhoB-type_DNA-bd"/>
</dbReference>
<comment type="caution">
    <text evidence="9">The sequence shown here is derived from an EMBL/GenBank/DDBJ whole genome shotgun (WGS) entry which is preliminary data.</text>
</comment>
<dbReference type="PANTHER" id="PTHR35807:SF1">
    <property type="entry name" value="TRANSCRIPTIONAL REGULATOR REDD"/>
    <property type="match status" value="1"/>
</dbReference>
<keyword evidence="2" id="KW-0805">Transcription regulation</keyword>
<dbReference type="Pfam" id="PF00486">
    <property type="entry name" value="Trans_reg_C"/>
    <property type="match status" value="1"/>
</dbReference>
<dbReference type="InterPro" id="IPR051677">
    <property type="entry name" value="AfsR-DnrI-RedD_regulator"/>
</dbReference>